<dbReference type="Gene3D" id="3.40.1640.10">
    <property type="entry name" value="PSTPO5379-like"/>
    <property type="match status" value="1"/>
</dbReference>
<evidence type="ECO:0000313" key="5">
    <source>
        <dbReference type="Proteomes" id="UP000831787"/>
    </source>
</evidence>
<keyword evidence="5" id="KW-1185">Reference proteome</keyword>
<dbReference type="Proteomes" id="UP000831787">
    <property type="component" value="Chromosome"/>
</dbReference>
<dbReference type="SUPFAM" id="SSF160920">
    <property type="entry name" value="PSTPO5379-like"/>
    <property type="match status" value="1"/>
</dbReference>
<organism evidence="4 5">
    <name type="scientific">Halobacillus salinarum</name>
    <dbReference type="NCBI Taxonomy" id="2932257"/>
    <lineage>
        <taxon>Bacteria</taxon>
        <taxon>Bacillati</taxon>
        <taxon>Bacillota</taxon>
        <taxon>Bacilli</taxon>
        <taxon>Bacillales</taxon>
        <taxon>Bacillaceae</taxon>
        <taxon>Halobacillus</taxon>
    </lineage>
</organism>
<dbReference type="EC" id="4.2.1.-" evidence="3"/>
<evidence type="ECO:0000256" key="3">
    <source>
        <dbReference type="HAMAP-Rule" id="MF_01830"/>
    </source>
</evidence>
<sequence length="261" mass="29439">MDVSMITPAQARRLIRDEEWTKPTAGMCHGFIQANLVIIPKHMAYDFLLFCQRNPKPCPVIEVTDTGSAVPETVAPEADLRTDLPRYRVYYDGNLHEERLSITSLWKEDFTTFLLGCSFTFEQALLDNGIFIRHIEEKKNVPMYKTNIPCNPAGRFHGPMVVSMRPVKEKDLVRTVQVTSRFPSVHGAPVHIGSPDSIGIHDLNRPDFGDAVTVKEDEVPVFWACGVTPQAIAMQMKPEIMITHAPGHMFITNDKNETYSV</sequence>
<dbReference type="InterPro" id="IPR009906">
    <property type="entry name" value="D-Glu_cyclase"/>
</dbReference>
<dbReference type="EMBL" id="CP095073">
    <property type="protein sequence ID" value="UOQ43871.1"/>
    <property type="molecule type" value="Genomic_DNA"/>
</dbReference>
<reference evidence="4 5" key="1">
    <citation type="submission" date="2022-04" db="EMBL/GenBank/DDBJ databases">
        <title>Halobacillus sp. isolated from saltern.</title>
        <authorList>
            <person name="Won M."/>
            <person name="Lee C.-M."/>
            <person name="Woen H.-Y."/>
            <person name="Kwon S.-W."/>
        </authorList>
    </citation>
    <scope>NUCLEOTIDE SEQUENCE [LARGE SCALE GENOMIC DNA]</scope>
    <source>
        <strain evidence="4 5">SSBR10-3</strain>
    </source>
</reference>
<dbReference type="Pfam" id="PF07286">
    <property type="entry name" value="D-Glu_cyclase"/>
    <property type="match status" value="1"/>
</dbReference>
<protein>
    <recommendedName>
        <fullName evidence="3">Putative hydro-lyase MUN89_18655</fullName>
        <ecNumber evidence="3">4.2.1.-</ecNumber>
    </recommendedName>
</protein>
<evidence type="ECO:0000313" key="4">
    <source>
        <dbReference type="EMBL" id="UOQ43871.1"/>
    </source>
</evidence>
<comment type="similarity">
    <text evidence="1 3">Belongs to the D-glutamate cyclase family.</text>
</comment>
<evidence type="ECO:0000256" key="1">
    <source>
        <dbReference type="ARBA" id="ARBA00007896"/>
    </source>
</evidence>
<name>A0ABY4EP65_9BACI</name>
<dbReference type="PIRSF" id="PIRSF029755">
    <property type="entry name" value="UCP029755"/>
    <property type="match status" value="1"/>
</dbReference>
<dbReference type="RefSeq" id="WP_244709382.1">
    <property type="nucleotide sequence ID" value="NZ_CP095073.1"/>
</dbReference>
<evidence type="ECO:0000256" key="2">
    <source>
        <dbReference type="ARBA" id="ARBA00023239"/>
    </source>
</evidence>
<dbReference type="Gene3D" id="3.30.2040.10">
    <property type="entry name" value="PSTPO5379-like domain"/>
    <property type="match status" value="1"/>
</dbReference>
<accession>A0ABY4EP65</accession>
<dbReference type="InterPro" id="IPR016938">
    <property type="entry name" value="UPF0317"/>
</dbReference>
<dbReference type="PANTHER" id="PTHR32022">
    <property type="entry name" value="D-GLUTAMATE CYCLASE, MITOCHONDRIAL"/>
    <property type="match status" value="1"/>
</dbReference>
<dbReference type="InterPro" id="IPR038021">
    <property type="entry name" value="Putative_hydro-lyase"/>
</dbReference>
<dbReference type="NCBIfam" id="NF003969">
    <property type="entry name" value="PRK05463.1"/>
    <property type="match status" value="1"/>
</dbReference>
<keyword evidence="2 3" id="KW-0456">Lyase</keyword>
<proteinExistence type="inferred from homology"/>
<dbReference type="HAMAP" id="MF_01830">
    <property type="entry name" value="Hydro_lyase"/>
    <property type="match status" value="1"/>
</dbReference>
<gene>
    <name evidence="4" type="ORF">MUN89_18655</name>
</gene>
<dbReference type="PANTHER" id="PTHR32022:SF10">
    <property type="entry name" value="D-GLUTAMATE CYCLASE, MITOCHONDRIAL"/>
    <property type="match status" value="1"/>
</dbReference>